<dbReference type="PROSITE" id="PS00379">
    <property type="entry name" value="CDP_ALCOHOL_P_TRANSF"/>
    <property type="match status" value="1"/>
</dbReference>
<dbReference type="Proteomes" id="UP001500653">
    <property type="component" value="Unassembled WGS sequence"/>
</dbReference>
<keyword evidence="3" id="KW-0812">Transmembrane</keyword>
<feature type="transmembrane region" description="Helical" evidence="3">
    <location>
        <begin position="147"/>
        <end position="169"/>
    </location>
</feature>
<evidence type="ECO:0000313" key="4">
    <source>
        <dbReference type="EMBL" id="GAA1249785.1"/>
    </source>
</evidence>
<accession>A0ABN1WN88</accession>
<reference evidence="4 5" key="1">
    <citation type="journal article" date="2019" name="Int. J. Syst. Evol. Microbiol.">
        <title>The Global Catalogue of Microorganisms (GCM) 10K type strain sequencing project: providing services to taxonomists for standard genome sequencing and annotation.</title>
        <authorList>
            <consortium name="The Broad Institute Genomics Platform"/>
            <consortium name="The Broad Institute Genome Sequencing Center for Infectious Disease"/>
            <person name="Wu L."/>
            <person name="Ma J."/>
        </authorList>
    </citation>
    <scope>NUCLEOTIDE SEQUENCE [LARGE SCALE GENOMIC DNA]</scope>
    <source>
        <strain evidence="4 5">JCM 13023</strain>
    </source>
</reference>
<proteinExistence type="inferred from homology"/>
<dbReference type="InterPro" id="IPR000462">
    <property type="entry name" value="CDP-OH_P_trans"/>
</dbReference>
<feature type="transmembrane region" description="Helical" evidence="3">
    <location>
        <begin position="216"/>
        <end position="237"/>
    </location>
</feature>
<evidence type="ECO:0000256" key="1">
    <source>
        <dbReference type="ARBA" id="ARBA00022679"/>
    </source>
</evidence>
<evidence type="ECO:0000256" key="3">
    <source>
        <dbReference type="SAM" id="Phobius"/>
    </source>
</evidence>
<comment type="similarity">
    <text evidence="2">Belongs to the CDP-alcohol phosphatidyltransferase class-I family.</text>
</comment>
<feature type="transmembrane region" description="Helical" evidence="3">
    <location>
        <begin position="80"/>
        <end position="99"/>
    </location>
</feature>
<evidence type="ECO:0000313" key="5">
    <source>
        <dbReference type="Proteomes" id="UP001500653"/>
    </source>
</evidence>
<keyword evidence="1 2" id="KW-0808">Transferase</keyword>
<dbReference type="EMBL" id="BAAALN010000018">
    <property type="protein sequence ID" value="GAA1249785.1"/>
    <property type="molecule type" value="Genomic_DNA"/>
</dbReference>
<organism evidence="4 5">
    <name type="scientific">Prauserella halophila</name>
    <dbReference type="NCBI Taxonomy" id="185641"/>
    <lineage>
        <taxon>Bacteria</taxon>
        <taxon>Bacillati</taxon>
        <taxon>Actinomycetota</taxon>
        <taxon>Actinomycetes</taxon>
        <taxon>Pseudonocardiales</taxon>
        <taxon>Pseudonocardiaceae</taxon>
        <taxon>Prauserella</taxon>
    </lineage>
</organism>
<keyword evidence="3" id="KW-1133">Transmembrane helix</keyword>
<dbReference type="Gene3D" id="1.20.120.1760">
    <property type="match status" value="1"/>
</dbReference>
<dbReference type="Pfam" id="PF01066">
    <property type="entry name" value="CDP-OH_P_transf"/>
    <property type="match status" value="1"/>
</dbReference>
<name>A0ABN1WN88_9PSEU</name>
<comment type="caution">
    <text evidence="4">The sequence shown here is derived from an EMBL/GenBank/DDBJ whole genome shotgun (WGS) entry which is preliminary data.</text>
</comment>
<gene>
    <name evidence="4" type="ORF">GCM10009676_40410</name>
</gene>
<protein>
    <submittedName>
        <fullName evidence="4">CDP-alcohol phosphatidyltransferase family protein</fullName>
    </submittedName>
</protein>
<feature type="transmembrane region" description="Helical" evidence="3">
    <location>
        <begin position="190"/>
        <end position="210"/>
    </location>
</feature>
<dbReference type="InterPro" id="IPR048254">
    <property type="entry name" value="CDP_ALCOHOL_P_TRANSF_CS"/>
</dbReference>
<sequence length="248" mass="26149">MTSSRAATPRQIGQAVRDLSAAQKAGAGVPAYTRYVNRPLGRLAAALAHVVGLTPNQVTVISGVLSFLSITVLVTMQPSLVLGIAVAVGLAAGYVLDSADGQLARLRGGGSPAGEWLDHVVDAARMPALHLGVLIALYRFHGELPSALLLLPIGFLLVTVVRFFALILAEQMRRQSGPPEGVHSSTSDSAARSLLALPGDFGVLCLIFIGWGSSSLFLVCYGILFVLNTLLLVLSLVRRYRELDVKAV</sequence>
<keyword evidence="5" id="KW-1185">Reference proteome</keyword>
<dbReference type="InterPro" id="IPR043130">
    <property type="entry name" value="CDP-OH_PTrfase_TM_dom"/>
</dbReference>
<dbReference type="RefSeq" id="WP_253864319.1">
    <property type="nucleotide sequence ID" value="NZ_BAAALN010000018.1"/>
</dbReference>
<evidence type="ECO:0000256" key="2">
    <source>
        <dbReference type="RuleBase" id="RU003750"/>
    </source>
</evidence>
<keyword evidence="3" id="KW-0472">Membrane</keyword>